<accession>A0A5B8IA74</accession>
<dbReference type="PANTHER" id="PTHR40267:SF1">
    <property type="entry name" value="BLR3294 PROTEIN"/>
    <property type="match status" value="1"/>
</dbReference>
<dbReference type="KEGG" id="lit:FPZ52_11010"/>
<gene>
    <name evidence="1" type="ORF">FPZ52_11010</name>
</gene>
<sequence length="258" mass="27093">MPASHITVATQPPELTAEDITRFGLIALSTDLTIEGDARRVLPDDVALHVNRIEFANPTTPENLAAMAPRLTQAASLVVPDQPLAAIGFGCTSGSAVIGDAEMDHAVAVARPGVPLVTPARAARQAFDELGARRIAVMTPYLPETTAALNGYFESHGVNVVRAHCLGIGSDQIMGRITYDSIVEAAVSADVPEADAVFLSCTSLPAMPVIERIEARIGKPVLSSNQVTFWAMLRAAGLTARPGYGCLLARLKEGDDAA</sequence>
<dbReference type="PANTHER" id="PTHR40267">
    <property type="entry name" value="BLR3294 PROTEIN"/>
    <property type="match status" value="1"/>
</dbReference>
<dbReference type="EMBL" id="CP042261">
    <property type="protein sequence ID" value="QDY70096.1"/>
    <property type="molecule type" value="Genomic_DNA"/>
</dbReference>
<organism evidence="1 2">
    <name type="scientific">Qingshengfaniella alkalisoli</name>
    <dbReference type="NCBI Taxonomy" id="2599296"/>
    <lineage>
        <taxon>Bacteria</taxon>
        <taxon>Pseudomonadati</taxon>
        <taxon>Pseudomonadota</taxon>
        <taxon>Alphaproteobacteria</taxon>
        <taxon>Rhodobacterales</taxon>
        <taxon>Paracoccaceae</taxon>
        <taxon>Qingshengfaniella</taxon>
    </lineage>
</organism>
<dbReference type="InterPro" id="IPR026286">
    <property type="entry name" value="MaiA/AMDase"/>
</dbReference>
<dbReference type="PIRSF" id="PIRSF015736">
    <property type="entry name" value="MI"/>
    <property type="match status" value="1"/>
</dbReference>
<evidence type="ECO:0000313" key="2">
    <source>
        <dbReference type="Proteomes" id="UP000318483"/>
    </source>
</evidence>
<keyword evidence="2" id="KW-1185">Reference proteome</keyword>
<name>A0A5B8IA74_9RHOB</name>
<dbReference type="AlphaFoldDB" id="A0A5B8IA74"/>
<proteinExistence type="predicted"/>
<dbReference type="OrthoDB" id="9816064at2"/>
<dbReference type="RefSeq" id="WP_146365471.1">
    <property type="nucleotide sequence ID" value="NZ_CP042261.1"/>
</dbReference>
<protein>
    <submittedName>
        <fullName evidence="1">Ectoine utilization protein EutA</fullName>
    </submittedName>
</protein>
<dbReference type="InterPro" id="IPR053714">
    <property type="entry name" value="Iso_Racemase_Enz_sf"/>
</dbReference>
<dbReference type="Pfam" id="PF17645">
    <property type="entry name" value="Amdase"/>
    <property type="match status" value="1"/>
</dbReference>
<dbReference type="Proteomes" id="UP000318483">
    <property type="component" value="Chromosome"/>
</dbReference>
<dbReference type="Gene3D" id="3.40.50.12500">
    <property type="match status" value="1"/>
</dbReference>
<reference evidence="1 2" key="1">
    <citation type="submission" date="2019-07" db="EMBL/GenBank/DDBJ databases">
        <title>Litoreibacter alkalisoli sp. nov., isolated from saline-alkaline soil.</title>
        <authorList>
            <person name="Wang S."/>
            <person name="Xu L."/>
            <person name="Xing Y.-T."/>
            <person name="Sun J.-Q."/>
        </authorList>
    </citation>
    <scope>NUCLEOTIDE SEQUENCE [LARGE SCALE GENOMIC DNA]</scope>
    <source>
        <strain evidence="1 2">LN3S51</strain>
    </source>
</reference>
<evidence type="ECO:0000313" key="1">
    <source>
        <dbReference type="EMBL" id="QDY70096.1"/>
    </source>
</evidence>